<feature type="active site" evidence="3">
    <location>
        <position position="46"/>
    </location>
</feature>
<name>A0A086A6Y6_9FLAO</name>
<sequence>MKHNLYQIDAFTDKVFGGNPACVVPLEQWLPDDILLKIAKENAVAETAFFVDKGDKIHLRWFTPEIEMDLCGHATLATAHCLKKILDYKSDTIIFETLSGDLTVLVDNGLYKMDFPSRMPLPDILSENIEHSLNIQPKEVLKSRDYVLVYDSETDIKNITIDRQLFDQINLDPGGVIVTAIGDHCDFVSRFFTPQASILEDPVTGSAHCSLIPFWAERLHKKELHALQVSDRVGTLFCEDKGNRVIISGRAKTYSTGTFWTE</sequence>
<dbReference type="AlphaFoldDB" id="A0A086A6Y6"/>
<evidence type="ECO:0000313" key="4">
    <source>
        <dbReference type="EMBL" id="KFF12450.1"/>
    </source>
</evidence>
<reference evidence="4 5" key="1">
    <citation type="submission" date="2014-07" db="EMBL/GenBank/DDBJ databases">
        <title>Genome of Chryseobacterium soli DSM 19298.</title>
        <authorList>
            <person name="Stropko S.J."/>
            <person name="Pipes S.E."/>
            <person name="Newman J."/>
        </authorList>
    </citation>
    <scope>NUCLEOTIDE SEQUENCE [LARGE SCALE GENOMIC DNA]</scope>
    <source>
        <strain evidence="4 5">DSM 19298</strain>
    </source>
</reference>
<dbReference type="PANTHER" id="PTHR13774:SF17">
    <property type="entry name" value="PHENAZINE BIOSYNTHESIS-LIKE DOMAIN-CONTAINING PROTEIN"/>
    <property type="match status" value="1"/>
</dbReference>
<dbReference type="OrthoDB" id="9788221at2"/>
<dbReference type="Pfam" id="PF02567">
    <property type="entry name" value="PhzC-PhzF"/>
    <property type="match status" value="1"/>
</dbReference>
<dbReference type="PANTHER" id="PTHR13774">
    <property type="entry name" value="PHENAZINE BIOSYNTHESIS PROTEIN"/>
    <property type="match status" value="1"/>
</dbReference>
<evidence type="ECO:0000256" key="3">
    <source>
        <dbReference type="PIRSR" id="PIRSR016184-1"/>
    </source>
</evidence>
<comment type="caution">
    <text evidence="4">The sequence shown here is derived from an EMBL/GenBank/DDBJ whole genome shotgun (WGS) entry which is preliminary data.</text>
</comment>
<evidence type="ECO:0000313" key="5">
    <source>
        <dbReference type="Proteomes" id="UP000028705"/>
    </source>
</evidence>
<proteinExistence type="inferred from homology"/>
<dbReference type="EMBL" id="JPRH01000004">
    <property type="protein sequence ID" value="KFF12450.1"/>
    <property type="molecule type" value="Genomic_DNA"/>
</dbReference>
<gene>
    <name evidence="4" type="ORF">IW15_12955</name>
</gene>
<evidence type="ECO:0000256" key="2">
    <source>
        <dbReference type="ARBA" id="ARBA00023235"/>
    </source>
</evidence>
<dbReference type="GO" id="GO:0016853">
    <property type="term" value="F:isomerase activity"/>
    <property type="evidence" value="ECO:0007669"/>
    <property type="project" value="UniProtKB-KW"/>
</dbReference>
<evidence type="ECO:0000256" key="1">
    <source>
        <dbReference type="ARBA" id="ARBA00008270"/>
    </source>
</evidence>
<dbReference type="SUPFAM" id="SSF54506">
    <property type="entry name" value="Diaminopimelate epimerase-like"/>
    <property type="match status" value="1"/>
</dbReference>
<protein>
    <submittedName>
        <fullName evidence="4">Isomerase</fullName>
    </submittedName>
</protein>
<keyword evidence="5" id="KW-1185">Reference proteome</keyword>
<dbReference type="eggNOG" id="COG0384">
    <property type="taxonomic scope" value="Bacteria"/>
</dbReference>
<dbReference type="Gene3D" id="3.10.310.10">
    <property type="entry name" value="Diaminopimelate Epimerase, Chain A, domain 1"/>
    <property type="match status" value="2"/>
</dbReference>
<dbReference type="STRING" id="445961.IW15_12955"/>
<dbReference type="NCBIfam" id="TIGR00654">
    <property type="entry name" value="PhzF_family"/>
    <property type="match status" value="1"/>
</dbReference>
<accession>A0A086A6Y6</accession>
<dbReference type="RefSeq" id="WP_034711659.1">
    <property type="nucleotide sequence ID" value="NZ_JPRH01000004.1"/>
</dbReference>
<dbReference type="InterPro" id="IPR003719">
    <property type="entry name" value="Phenazine_PhzF-like"/>
</dbReference>
<organism evidence="4 5">
    <name type="scientific">Chryseobacterium soli</name>
    <dbReference type="NCBI Taxonomy" id="445961"/>
    <lineage>
        <taxon>Bacteria</taxon>
        <taxon>Pseudomonadati</taxon>
        <taxon>Bacteroidota</taxon>
        <taxon>Flavobacteriia</taxon>
        <taxon>Flavobacteriales</taxon>
        <taxon>Weeksellaceae</taxon>
        <taxon>Chryseobacterium group</taxon>
        <taxon>Chryseobacterium</taxon>
    </lineage>
</organism>
<dbReference type="Proteomes" id="UP000028705">
    <property type="component" value="Unassembled WGS sequence"/>
</dbReference>
<keyword evidence="2 4" id="KW-0413">Isomerase</keyword>
<dbReference type="PIRSF" id="PIRSF016184">
    <property type="entry name" value="PhzC_PhzF"/>
    <property type="match status" value="1"/>
</dbReference>
<dbReference type="GO" id="GO:0005737">
    <property type="term" value="C:cytoplasm"/>
    <property type="evidence" value="ECO:0007669"/>
    <property type="project" value="TreeGrafter"/>
</dbReference>
<comment type="similarity">
    <text evidence="1">Belongs to the PhzF family.</text>
</comment>